<name>A0A9Q0RRJ9_BLOTA</name>
<feature type="region of interest" description="Disordered" evidence="1">
    <location>
        <begin position="13"/>
        <end position="58"/>
    </location>
</feature>
<gene>
    <name evidence="2" type="ORF">RDWZM_004183</name>
</gene>
<comment type="caution">
    <text evidence="2">The sequence shown here is derived from an EMBL/GenBank/DDBJ whole genome shotgun (WGS) entry which is preliminary data.</text>
</comment>
<dbReference type="Proteomes" id="UP001142055">
    <property type="component" value="Chromosome 1"/>
</dbReference>
<accession>A0A9Q0RRJ9</accession>
<evidence type="ECO:0000313" key="3">
    <source>
        <dbReference type="Proteomes" id="UP001142055"/>
    </source>
</evidence>
<evidence type="ECO:0000256" key="1">
    <source>
        <dbReference type="SAM" id="MobiDB-lite"/>
    </source>
</evidence>
<proteinExistence type="predicted"/>
<feature type="non-terminal residue" evidence="2">
    <location>
        <position position="58"/>
    </location>
</feature>
<keyword evidence="3" id="KW-1185">Reference proteome</keyword>
<reference evidence="2" key="1">
    <citation type="submission" date="2022-12" db="EMBL/GenBank/DDBJ databases">
        <title>Genome assemblies of Blomia tropicalis.</title>
        <authorList>
            <person name="Cui Y."/>
        </authorList>
    </citation>
    <scope>NUCLEOTIDE SEQUENCE</scope>
    <source>
        <tissue evidence="2">Adult mites</tissue>
    </source>
</reference>
<dbReference type="EMBL" id="JAPWDV010000001">
    <property type="protein sequence ID" value="KAJ6225638.1"/>
    <property type="molecule type" value="Genomic_DNA"/>
</dbReference>
<evidence type="ECO:0000313" key="2">
    <source>
        <dbReference type="EMBL" id="KAJ6225638.1"/>
    </source>
</evidence>
<organism evidence="2 3">
    <name type="scientific">Blomia tropicalis</name>
    <name type="common">Mite</name>
    <dbReference type="NCBI Taxonomy" id="40697"/>
    <lineage>
        <taxon>Eukaryota</taxon>
        <taxon>Metazoa</taxon>
        <taxon>Ecdysozoa</taxon>
        <taxon>Arthropoda</taxon>
        <taxon>Chelicerata</taxon>
        <taxon>Arachnida</taxon>
        <taxon>Acari</taxon>
        <taxon>Acariformes</taxon>
        <taxon>Sarcoptiformes</taxon>
        <taxon>Astigmata</taxon>
        <taxon>Glycyphagoidea</taxon>
        <taxon>Echimyopodidae</taxon>
        <taxon>Blomia</taxon>
    </lineage>
</organism>
<feature type="compositionally biased region" description="Basic and acidic residues" evidence="1">
    <location>
        <begin position="13"/>
        <end position="26"/>
    </location>
</feature>
<feature type="non-terminal residue" evidence="2">
    <location>
        <position position="1"/>
    </location>
</feature>
<protein>
    <submittedName>
        <fullName evidence="2">Uncharacterized protein</fullName>
    </submittedName>
</protein>
<sequence>AIVIHEMKCVPKQCSEERERERDKRGGLLASSEMIKRRKSRCSRSVDRQAVDDDDPML</sequence>
<dbReference type="AlphaFoldDB" id="A0A9Q0RRJ9"/>